<keyword evidence="5" id="KW-1185">Reference proteome</keyword>
<dbReference type="PROSITE" id="PS51186">
    <property type="entry name" value="GNAT"/>
    <property type="match status" value="1"/>
</dbReference>
<dbReference type="AlphaFoldDB" id="A0AA48HSA7"/>
<evidence type="ECO:0000256" key="1">
    <source>
        <dbReference type="ARBA" id="ARBA00022679"/>
    </source>
</evidence>
<protein>
    <recommendedName>
        <fullName evidence="3">N-acetyltransferase domain-containing protein</fullName>
    </recommendedName>
</protein>
<dbReference type="Proteomes" id="UP001337723">
    <property type="component" value="Chromosome"/>
</dbReference>
<dbReference type="GO" id="GO:0016747">
    <property type="term" value="F:acyltransferase activity, transferring groups other than amino-acyl groups"/>
    <property type="evidence" value="ECO:0007669"/>
    <property type="project" value="InterPro"/>
</dbReference>
<sequence length="188" mass="19164">MNGALAGGLAAGQGRAMTPRPAMPSDLPAIAALHVANWRKDYAGILPDAVLAAPLAAAMARKWHPEALAGPLQVRVVGEGAVMSGFVAFDPEHAEGVHVDALHVAPEARGRGIGAALMLGVADLAGGRAVWLEVLAGNGPARAVYARWGGVEGPVFADSMLGVSLPAHRVHWRCGAALAACLEARAAR</sequence>
<dbReference type="InterPro" id="IPR000182">
    <property type="entry name" value="GNAT_dom"/>
</dbReference>
<accession>A0AA48HSA7</accession>
<reference evidence="4 5" key="1">
    <citation type="submission" date="2023-01" db="EMBL/GenBank/DDBJ databases">
        <title>Complete genome sequence of Roseicyclus marinus strain Dej080120_10.</title>
        <authorList>
            <person name="Ueki S."/>
            <person name="Maruyama F."/>
        </authorList>
    </citation>
    <scope>NUCLEOTIDE SEQUENCE [LARGE SCALE GENOMIC DNA]</scope>
    <source>
        <strain evidence="4 5">Dej080120_10</strain>
    </source>
</reference>
<dbReference type="KEGG" id="rmai:MACH21_13130"/>
<evidence type="ECO:0000313" key="4">
    <source>
        <dbReference type="EMBL" id="BDW85136.1"/>
    </source>
</evidence>
<feature type="domain" description="N-acetyltransferase" evidence="3">
    <location>
        <begin position="17"/>
        <end position="188"/>
    </location>
</feature>
<evidence type="ECO:0000259" key="3">
    <source>
        <dbReference type="PROSITE" id="PS51186"/>
    </source>
</evidence>
<dbReference type="PANTHER" id="PTHR43877">
    <property type="entry name" value="AMINOALKYLPHOSPHONATE N-ACETYLTRANSFERASE-RELATED-RELATED"/>
    <property type="match status" value="1"/>
</dbReference>
<dbReference type="InterPro" id="IPR016181">
    <property type="entry name" value="Acyl_CoA_acyltransferase"/>
</dbReference>
<dbReference type="Gene3D" id="3.40.630.30">
    <property type="match status" value="1"/>
</dbReference>
<organism evidence="4 5">
    <name type="scientific">Roseicyclus marinus</name>
    <dbReference type="NCBI Taxonomy" id="2161673"/>
    <lineage>
        <taxon>Bacteria</taxon>
        <taxon>Pseudomonadati</taxon>
        <taxon>Pseudomonadota</taxon>
        <taxon>Alphaproteobacteria</taxon>
        <taxon>Rhodobacterales</taxon>
        <taxon>Roseobacteraceae</taxon>
        <taxon>Roseicyclus</taxon>
    </lineage>
</organism>
<dbReference type="EMBL" id="AP027266">
    <property type="protein sequence ID" value="BDW85136.1"/>
    <property type="molecule type" value="Genomic_DNA"/>
</dbReference>
<keyword evidence="2" id="KW-0012">Acyltransferase</keyword>
<keyword evidence="1" id="KW-0808">Transferase</keyword>
<dbReference type="CDD" id="cd04301">
    <property type="entry name" value="NAT_SF"/>
    <property type="match status" value="1"/>
</dbReference>
<dbReference type="InterPro" id="IPR050832">
    <property type="entry name" value="Bact_Acetyltransf"/>
</dbReference>
<name>A0AA48HSA7_9RHOB</name>
<proteinExistence type="predicted"/>
<evidence type="ECO:0000313" key="5">
    <source>
        <dbReference type="Proteomes" id="UP001337723"/>
    </source>
</evidence>
<gene>
    <name evidence="4" type="ORF">MACH21_13130</name>
</gene>
<dbReference type="SUPFAM" id="SSF55729">
    <property type="entry name" value="Acyl-CoA N-acyltransferases (Nat)"/>
    <property type="match status" value="1"/>
</dbReference>
<evidence type="ECO:0000256" key="2">
    <source>
        <dbReference type="ARBA" id="ARBA00023315"/>
    </source>
</evidence>
<dbReference type="Pfam" id="PF00583">
    <property type="entry name" value="Acetyltransf_1"/>
    <property type="match status" value="1"/>
</dbReference>